<keyword evidence="2" id="KW-1185">Reference proteome</keyword>
<evidence type="ECO:0008006" key="3">
    <source>
        <dbReference type="Google" id="ProtNLM"/>
    </source>
</evidence>
<proteinExistence type="predicted"/>
<reference evidence="1 2" key="1">
    <citation type="submission" date="2019-12" db="EMBL/GenBank/DDBJ databases">
        <title>Novel species isolated from a subtropical stream in China.</title>
        <authorList>
            <person name="Lu H."/>
        </authorList>
    </citation>
    <scope>NUCLEOTIDE SEQUENCE [LARGE SCALE GENOMIC DNA]</scope>
    <source>
        <strain evidence="1 2">FT109W</strain>
    </source>
</reference>
<organism evidence="1 2">
    <name type="scientific">Duganella margarita</name>
    <dbReference type="NCBI Taxonomy" id="2692170"/>
    <lineage>
        <taxon>Bacteria</taxon>
        <taxon>Pseudomonadati</taxon>
        <taxon>Pseudomonadota</taxon>
        <taxon>Betaproteobacteria</taxon>
        <taxon>Burkholderiales</taxon>
        <taxon>Oxalobacteraceae</taxon>
        <taxon>Telluria group</taxon>
        <taxon>Duganella</taxon>
    </lineage>
</organism>
<accession>A0ABW9WNK6</accession>
<gene>
    <name evidence="1" type="ORF">GTP55_25860</name>
</gene>
<dbReference type="EMBL" id="WWCS01000024">
    <property type="protein sequence ID" value="MYN42774.1"/>
    <property type="molecule type" value="Genomic_DNA"/>
</dbReference>
<dbReference type="Proteomes" id="UP000466332">
    <property type="component" value="Unassembled WGS sequence"/>
</dbReference>
<evidence type="ECO:0000313" key="1">
    <source>
        <dbReference type="EMBL" id="MYN42774.1"/>
    </source>
</evidence>
<sequence>MKHRELRFAGSFAVRQRERPVRDTAAYHAPRFIAPCVFSPERKYHGIRKRPRGAGHRRHKGIGLAIAQQLAQQGITVLLAAAGVAHA</sequence>
<protein>
    <recommendedName>
        <fullName evidence="3">SDR family NAD(P)-dependent oxidoreductase</fullName>
    </recommendedName>
</protein>
<evidence type="ECO:0000313" key="2">
    <source>
        <dbReference type="Proteomes" id="UP000466332"/>
    </source>
</evidence>
<comment type="caution">
    <text evidence="1">The sequence shown here is derived from an EMBL/GenBank/DDBJ whole genome shotgun (WGS) entry which is preliminary data.</text>
</comment>
<name>A0ABW9WNK6_9BURK</name>